<dbReference type="AlphaFoldDB" id="A0A2P8E9H1"/>
<evidence type="ECO:0000256" key="1">
    <source>
        <dbReference type="ARBA" id="ARBA00008791"/>
    </source>
</evidence>
<organism evidence="3 4">
    <name type="scientific">Haloactinopolyspora alba</name>
    <dbReference type="NCBI Taxonomy" id="648780"/>
    <lineage>
        <taxon>Bacteria</taxon>
        <taxon>Bacillati</taxon>
        <taxon>Actinomycetota</taxon>
        <taxon>Actinomycetes</taxon>
        <taxon>Jiangellales</taxon>
        <taxon>Jiangellaceae</taxon>
        <taxon>Haloactinopolyspora</taxon>
    </lineage>
</organism>
<keyword evidence="4" id="KW-1185">Reference proteome</keyword>
<dbReference type="Gene3D" id="3.40.50.620">
    <property type="entry name" value="HUPs"/>
    <property type="match status" value="2"/>
</dbReference>
<evidence type="ECO:0000259" key="2">
    <source>
        <dbReference type="Pfam" id="PF00582"/>
    </source>
</evidence>
<name>A0A2P8E9H1_9ACTN</name>
<feature type="domain" description="UspA" evidence="2">
    <location>
        <begin position="162"/>
        <end position="296"/>
    </location>
</feature>
<comment type="caution">
    <text evidence="3">The sequence shown here is derived from an EMBL/GenBank/DDBJ whole genome shotgun (WGS) entry which is preliminary data.</text>
</comment>
<dbReference type="Pfam" id="PF00582">
    <property type="entry name" value="Usp"/>
    <property type="match status" value="2"/>
</dbReference>
<dbReference type="EMBL" id="PYGE01000003">
    <property type="protein sequence ID" value="PSL06095.1"/>
    <property type="molecule type" value="Genomic_DNA"/>
</dbReference>
<dbReference type="CDD" id="cd00293">
    <property type="entry name" value="USP-like"/>
    <property type="match status" value="1"/>
</dbReference>
<dbReference type="InterPro" id="IPR006015">
    <property type="entry name" value="Universal_stress_UspA"/>
</dbReference>
<dbReference type="Proteomes" id="UP000243528">
    <property type="component" value="Unassembled WGS sequence"/>
</dbReference>
<proteinExistence type="inferred from homology"/>
<reference evidence="3 4" key="1">
    <citation type="submission" date="2018-03" db="EMBL/GenBank/DDBJ databases">
        <title>Genomic Encyclopedia of Archaeal and Bacterial Type Strains, Phase II (KMG-II): from individual species to whole genera.</title>
        <authorList>
            <person name="Goeker M."/>
        </authorList>
    </citation>
    <scope>NUCLEOTIDE SEQUENCE [LARGE SCALE GENOMIC DNA]</scope>
    <source>
        <strain evidence="3 4">DSM 45211</strain>
    </source>
</reference>
<dbReference type="OrthoDB" id="3404132at2"/>
<dbReference type="InterPro" id="IPR006016">
    <property type="entry name" value="UspA"/>
</dbReference>
<dbReference type="PANTHER" id="PTHR46268:SF6">
    <property type="entry name" value="UNIVERSAL STRESS PROTEIN UP12"/>
    <property type="match status" value="1"/>
</dbReference>
<dbReference type="InterPro" id="IPR014729">
    <property type="entry name" value="Rossmann-like_a/b/a_fold"/>
</dbReference>
<evidence type="ECO:0000313" key="4">
    <source>
        <dbReference type="Proteomes" id="UP000243528"/>
    </source>
</evidence>
<dbReference type="PANTHER" id="PTHR46268">
    <property type="entry name" value="STRESS RESPONSE PROTEIN NHAX"/>
    <property type="match status" value="1"/>
</dbReference>
<feature type="domain" description="UspA" evidence="2">
    <location>
        <begin position="19"/>
        <end position="150"/>
    </location>
</feature>
<comment type="similarity">
    <text evidence="1">Belongs to the universal stress protein A family.</text>
</comment>
<protein>
    <submittedName>
        <fullName evidence="3">Nucleotide-binding universal stress UspA family protein</fullName>
    </submittedName>
</protein>
<sequence length="310" mass="32877">MTNTGDREEAGRTRSDPERTIVVGVDGSPAALNATHWAAREAQAHGDALRLVHAYPIQVYPVPHPVSGPDHAANVFRMTEDLLAARGYGDLEVSTVTEEGPAPQALLRHGSEGRMLVVGRSTQPPLATLFLGSTATASATHAHVPVTVVPTEWEPGNTPADVLLGVDGSKRSRSAVEYAFALAAARGTRVIAVHAVELPYGYPQAKPLRSDETVFEEYSSKVFSTALDAQRRAHPDVEVTTAVEYANPSNALAKHVESADVAVIGGRGHGVITGLLLGSAARSLLHRLPCPVTVVHEPREARKEEPATDS</sequence>
<accession>A0A2P8E9H1</accession>
<dbReference type="RefSeq" id="WP_106536302.1">
    <property type="nucleotide sequence ID" value="NZ_ML142903.1"/>
</dbReference>
<evidence type="ECO:0000313" key="3">
    <source>
        <dbReference type="EMBL" id="PSL06095.1"/>
    </source>
</evidence>
<dbReference type="PRINTS" id="PR01438">
    <property type="entry name" value="UNVRSLSTRESS"/>
</dbReference>
<dbReference type="SUPFAM" id="SSF52402">
    <property type="entry name" value="Adenine nucleotide alpha hydrolases-like"/>
    <property type="match status" value="2"/>
</dbReference>
<gene>
    <name evidence="3" type="ORF">CLV30_103250</name>
</gene>